<keyword evidence="4 8" id="KW-0378">Hydrolase</keyword>
<dbReference type="Pfam" id="PF01867">
    <property type="entry name" value="Cas_Cas1"/>
    <property type="match status" value="2"/>
</dbReference>
<evidence type="ECO:0000256" key="8">
    <source>
        <dbReference type="HAMAP-Rule" id="MF_01470"/>
    </source>
</evidence>
<dbReference type="EC" id="3.1.-.-" evidence="8"/>
<dbReference type="InterPro" id="IPR002729">
    <property type="entry name" value="CRISPR-assoc_Cas1"/>
</dbReference>
<dbReference type="InterPro" id="IPR042206">
    <property type="entry name" value="CRISPR-assoc_Cas1_C"/>
</dbReference>
<dbReference type="Proteomes" id="UP000319771">
    <property type="component" value="Unassembled WGS sequence"/>
</dbReference>
<dbReference type="PANTHER" id="PTHR34353">
    <property type="entry name" value="CRISPR-ASSOCIATED ENDONUCLEASE CAS1 1"/>
    <property type="match status" value="1"/>
</dbReference>
<keyword evidence="7 8" id="KW-0238">DNA-binding</keyword>
<dbReference type="GO" id="GO:0016787">
    <property type="term" value="F:hydrolase activity"/>
    <property type="evidence" value="ECO:0007669"/>
    <property type="project" value="UniProtKB-KW"/>
</dbReference>
<gene>
    <name evidence="9" type="primary">cas1e</name>
    <name evidence="8" type="synonym">cas1</name>
    <name evidence="9" type="ORF">E6K81_12475</name>
</gene>
<dbReference type="EMBL" id="VBPB01000221">
    <property type="protein sequence ID" value="TMQ70501.1"/>
    <property type="molecule type" value="Genomic_DNA"/>
</dbReference>
<comment type="subunit">
    <text evidence="8">Homodimer, forms a heterotetramer with a Cas2 homodimer.</text>
</comment>
<dbReference type="GO" id="GO:0004520">
    <property type="term" value="F:DNA endonuclease activity"/>
    <property type="evidence" value="ECO:0007669"/>
    <property type="project" value="InterPro"/>
</dbReference>
<dbReference type="NCBIfam" id="TIGR00287">
    <property type="entry name" value="cas1"/>
    <property type="match status" value="1"/>
</dbReference>
<proteinExistence type="inferred from homology"/>
<dbReference type="PANTHER" id="PTHR34353:SF3">
    <property type="entry name" value="CRISPR-ASSOCIATED ENDONUCLEASE CAS1"/>
    <property type="match status" value="1"/>
</dbReference>
<dbReference type="InterPro" id="IPR042211">
    <property type="entry name" value="CRISPR-assoc_Cas1_N"/>
</dbReference>
<evidence type="ECO:0000313" key="9">
    <source>
        <dbReference type="EMBL" id="TMQ70501.1"/>
    </source>
</evidence>
<evidence type="ECO:0000256" key="6">
    <source>
        <dbReference type="ARBA" id="ARBA00023118"/>
    </source>
</evidence>
<keyword evidence="6 8" id="KW-0051">Antiviral defense</keyword>
<dbReference type="AlphaFoldDB" id="A0A538U3S5"/>
<evidence type="ECO:0000256" key="4">
    <source>
        <dbReference type="ARBA" id="ARBA00022801"/>
    </source>
</evidence>
<comment type="similarity">
    <text evidence="8">Belongs to the CRISPR-associated endonuclease Cas1 family.</text>
</comment>
<evidence type="ECO:0000256" key="2">
    <source>
        <dbReference type="ARBA" id="ARBA00022723"/>
    </source>
</evidence>
<reference evidence="9 10" key="1">
    <citation type="journal article" date="2019" name="Nat. Microbiol.">
        <title>Mediterranean grassland soil C-N compound turnover is dependent on rainfall and depth, and is mediated by genomically divergent microorganisms.</title>
        <authorList>
            <person name="Diamond S."/>
            <person name="Andeer P.F."/>
            <person name="Li Z."/>
            <person name="Crits-Christoph A."/>
            <person name="Burstein D."/>
            <person name="Anantharaman K."/>
            <person name="Lane K.R."/>
            <person name="Thomas B.C."/>
            <person name="Pan C."/>
            <person name="Northen T.R."/>
            <person name="Banfield J.F."/>
        </authorList>
    </citation>
    <scope>NUCLEOTIDE SEQUENCE [LARGE SCALE GENOMIC DNA]</scope>
    <source>
        <strain evidence="9">WS_11</strain>
    </source>
</reference>
<dbReference type="InterPro" id="IPR050646">
    <property type="entry name" value="Cas1"/>
</dbReference>
<sequence>MLKGRLGLETARVPHSDRHGCLWLRRGNLTVEDGTLRFRTAGSEDLASGDYGVPFQTVSIIFLEPGSTVSHDAMRLLARHGTGLVATGEEGVRFYASMPFGQDDSALAREQVRAWSDKEQRLHIARRMYGWRLGEVLPSADLNVLRGIEGARVKTLYRSLARQFGINWAGRRYDRNDPEATNLVNQALNHASAAIRAAAMIAVAATSTIPQLGFIHEDSSSAFCLDIADLYRESVCVPAAFRAVKQFEKIPNEPLERHARRSAARALRDDQVIPSMIDRIKSLFDGKTAMNPQMAPT</sequence>
<keyword evidence="1 8" id="KW-0540">Nuclease</keyword>
<dbReference type="GO" id="GO:0003677">
    <property type="term" value="F:DNA binding"/>
    <property type="evidence" value="ECO:0007669"/>
    <property type="project" value="UniProtKB-KW"/>
</dbReference>
<dbReference type="InterPro" id="IPR019851">
    <property type="entry name" value="CRISPR-assoc_Cas1_ECOLI"/>
</dbReference>
<feature type="binding site" evidence="8">
    <location>
        <position position="216"/>
    </location>
    <ligand>
        <name>Mn(2+)</name>
        <dbReference type="ChEBI" id="CHEBI:29035"/>
    </ligand>
</feature>
<name>A0A538U3S5_UNCEI</name>
<feature type="binding site" evidence="8">
    <location>
        <position position="149"/>
    </location>
    <ligand>
        <name>Mn(2+)</name>
        <dbReference type="ChEBI" id="CHEBI:29035"/>
    </ligand>
</feature>
<dbReference type="Gene3D" id="3.100.10.20">
    <property type="entry name" value="CRISPR-associated endonuclease Cas1, N-terminal domain"/>
    <property type="match status" value="1"/>
</dbReference>
<comment type="cofactor">
    <cofactor evidence="8">
        <name>Mg(2+)</name>
        <dbReference type="ChEBI" id="CHEBI:18420"/>
    </cofactor>
    <cofactor evidence="8">
        <name>Mn(2+)</name>
        <dbReference type="ChEBI" id="CHEBI:29035"/>
    </cofactor>
</comment>
<evidence type="ECO:0000256" key="5">
    <source>
        <dbReference type="ARBA" id="ARBA00022842"/>
    </source>
</evidence>
<keyword evidence="5 8" id="KW-0460">Magnesium</keyword>
<comment type="caution">
    <text evidence="9">The sequence shown here is derived from an EMBL/GenBank/DDBJ whole genome shotgun (WGS) entry which is preliminary data.</text>
</comment>
<evidence type="ECO:0000256" key="3">
    <source>
        <dbReference type="ARBA" id="ARBA00022759"/>
    </source>
</evidence>
<organism evidence="9 10">
    <name type="scientific">Eiseniibacteriota bacterium</name>
    <dbReference type="NCBI Taxonomy" id="2212470"/>
    <lineage>
        <taxon>Bacteria</taxon>
        <taxon>Candidatus Eiseniibacteriota</taxon>
    </lineage>
</organism>
<dbReference type="GO" id="GO:0051607">
    <property type="term" value="P:defense response to virus"/>
    <property type="evidence" value="ECO:0007669"/>
    <property type="project" value="UniProtKB-UniRule"/>
</dbReference>
<feature type="binding site" evidence="8">
    <location>
        <position position="229"/>
    </location>
    <ligand>
        <name>Mn(2+)</name>
        <dbReference type="ChEBI" id="CHEBI:29035"/>
    </ligand>
</feature>
<protein>
    <recommendedName>
        <fullName evidence="8">CRISPR-associated endonuclease Cas1</fullName>
        <ecNumber evidence="8">3.1.-.-</ecNumber>
    </recommendedName>
</protein>
<dbReference type="HAMAP" id="MF_01470">
    <property type="entry name" value="Cas1"/>
    <property type="match status" value="1"/>
</dbReference>
<evidence type="ECO:0000313" key="10">
    <source>
        <dbReference type="Proteomes" id="UP000319771"/>
    </source>
</evidence>
<dbReference type="GO" id="GO:0046872">
    <property type="term" value="F:metal ion binding"/>
    <property type="evidence" value="ECO:0007669"/>
    <property type="project" value="UniProtKB-UniRule"/>
</dbReference>
<keyword evidence="2 8" id="KW-0479">Metal-binding</keyword>
<dbReference type="NCBIfam" id="TIGR03638">
    <property type="entry name" value="cas1_ECOLI"/>
    <property type="match status" value="1"/>
</dbReference>
<keyword evidence="3 8" id="KW-0255">Endonuclease</keyword>
<comment type="function">
    <text evidence="8">CRISPR (clustered regularly interspaced short palindromic repeat), is an adaptive immune system that provides protection against mobile genetic elements (viruses, transposable elements and conjugative plasmids). CRISPR clusters contain spacers, sequences complementary to antecedent mobile elements, and target invading nucleic acids. CRISPR clusters are transcribed and processed into CRISPR RNA (crRNA). Acts as a dsDNA endonuclease. Involved in the integration of spacer DNA into the CRISPR cassette.</text>
</comment>
<dbReference type="Gene3D" id="1.20.120.920">
    <property type="entry name" value="CRISPR-associated endonuclease Cas1, C-terminal domain"/>
    <property type="match status" value="1"/>
</dbReference>
<evidence type="ECO:0000256" key="1">
    <source>
        <dbReference type="ARBA" id="ARBA00022722"/>
    </source>
</evidence>
<dbReference type="GO" id="GO:0043571">
    <property type="term" value="P:maintenance of CRISPR repeat elements"/>
    <property type="evidence" value="ECO:0007669"/>
    <property type="project" value="UniProtKB-UniRule"/>
</dbReference>
<keyword evidence="8" id="KW-0464">Manganese</keyword>
<accession>A0A538U3S5</accession>
<evidence type="ECO:0000256" key="7">
    <source>
        <dbReference type="ARBA" id="ARBA00023125"/>
    </source>
</evidence>